<evidence type="ECO:0000313" key="3">
    <source>
        <dbReference type="EMBL" id="KAK8850511.1"/>
    </source>
</evidence>
<keyword evidence="2" id="KW-1133">Transmembrane helix</keyword>
<gene>
    <name evidence="3" type="ORF">IAR55_004429</name>
</gene>
<evidence type="ECO:0000313" key="4">
    <source>
        <dbReference type="Proteomes" id="UP001388673"/>
    </source>
</evidence>
<keyword evidence="2" id="KW-0472">Membrane</keyword>
<reference evidence="3 4" key="1">
    <citation type="journal article" date="2024" name="bioRxiv">
        <title>Comparative genomics of Cryptococcus and Kwoniella reveals pathogenesis evolution and contrasting karyotype dynamics via intercentromeric recombination or chromosome fusion.</title>
        <authorList>
            <person name="Coelho M.A."/>
            <person name="David-Palma M."/>
            <person name="Shea T."/>
            <person name="Bowers K."/>
            <person name="McGinley-Smith S."/>
            <person name="Mohammad A.W."/>
            <person name="Gnirke A."/>
            <person name="Yurkov A.M."/>
            <person name="Nowrousian M."/>
            <person name="Sun S."/>
            <person name="Cuomo C.A."/>
            <person name="Heitman J."/>
        </authorList>
    </citation>
    <scope>NUCLEOTIDE SEQUENCE [LARGE SCALE GENOMIC DNA]</scope>
    <source>
        <strain evidence="3 4">CBS 13917</strain>
    </source>
</reference>
<feature type="region of interest" description="Disordered" evidence="1">
    <location>
        <begin position="1"/>
        <end position="23"/>
    </location>
</feature>
<feature type="transmembrane region" description="Helical" evidence="2">
    <location>
        <begin position="337"/>
        <end position="355"/>
    </location>
</feature>
<feature type="transmembrane region" description="Helical" evidence="2">
    <location>
        <begin position="226"/>
        <end position="247"/>
    </location>
</feature>
<evidence type="ECO:0000256" key="2">
    <source>
        <dbReference type="SAM" id="Phobius"/>
    </source>
</evidence>
<proteinExistence type="predicted"/>
<feature type="transmembrane region" description="Helical" evidence="2">
    <location>
        <begin position="362"/>
        <end position="380"/>
    </location>
</feature>
<feature type="compositionally biased region" description="Low complexity" evidence="1">
    <location>
        <begin position="8"/>
        <end position="21"/>
    </location>
</feature>
<dbReference type="AlphaFoldDB" id="A0AAW0YPH5"/>
<organism evidence="3 4">
    <name type="scientific">Kwoniella newhampshirensis</name>
    <dbReference type="NCBI Taxonomy" id="1651941"/>
    <lineage>
        <taxon>Eukaryota</taxon>
        <taxon>Fungi</taxon>
        <taxon>Dikarya</taxon>
        <taxon>Basidiomycota</taxon>
        <taxon>Agaricomycotina</taxon>
        <taxon>Tremellomycetes</taxon>
        <taxon>Tremellales</taxon>
        <taxon>Cryptococcaceae</taxon>
        <taxon>Kwoniella</taxon>
    </lineage>
</organism>
<accession>A0AAW0YPH5</accession>
<name>A0AAW0YPH5_9TREE</name>
<sequence>MAASERTPLLPSSRPSGPLHSAEPSFTLHAQSTFLLDHFNSFATSTTASAFTSPSALAQPYTPSTSHANLAVHLYALHLLEPKALTPSSSIRAQLAHSEVIGRVRTSLYDAIEEMLDSGLDVSRPEEGTAEREEEEEGEEDLHEILWDRWAVDETGKKWASALDLMLPPYTPSSTTSPLLSHPVIRHILDRTWTRGAVPSHAHDPGSQSCATRFKAGLQHAVTPRWLHAAHFTSFVILFGSTLAIAISPQHWVTPYDPEESRHRPTIIEIIWMIWAGSDLLHTIQYPTTTLRRLLLVPTHLAFIFSFFPSFELSFTLLTVSIPTLTFLLVLPDPPSLPILIKPLLPLSILLRRILYRSLRTAGLLMPLVLVLLGIFSWSMNGDIFRGFDVTSQLDEDATSILWNVDRYPSSDRIPCRPVGGTEAGPVEVGIAPFETRLMLFLTLTLSLVFSIILTAARAISPPRERWDAEGERRWRGAVKEGDDWEREYGVVVGRKTRRAWAIAVRSYVWKSDRLVGSSDAEGRRSDESENGSGAERPSNGYVGIAPDGRSRCESYRLSVPLPLNILQVPYDVYQGLTRAIRWVSNR</sequence>
<keyword evidence="2" id="KW-0812">Transmembrane</keyword>
<dbReference type="KEGG" id="kne:92181687"/>
<dbReference type="GeneID" id="92181687"/>
<dbReference type="RefSeq" id="XP_066801942.1">
    <property type="nucleotide sequence ID" value="XM_066947528.1"/>
</dbReference>
<protein>
    <submittedName>
        <fullName evidence="3">Uncharacterized protein</fullName>
    </submittedName>
</protein>
<dbReference type="Proteomes" id="UP001388673">
    <property type="component" value="Unassembled WGS sequence"/>
</dbReference>
<comment type="caution">
    <text evidence="3">The sequence shown here is derived from an EMBL/GenBank/DDBJ whole genome shotgun (WGS) entry which is preliminary data.</text>
</comment>
<evidence type="ECO:0000256" key="1">
    <source>
        <dbReference type="SAM" id="MobiDB-lite"/>
    </source>
</evidence>
<feature type="region of interest" description="Disordered" evidence="1">
    <location>
        <begin position="119"/>
        <end position="140"/>
    </location>
</feature>
<dbReference type="EMBL" id="JBCAWK010000008">
    <property type="protein sequence ID" value="KAK8850511.1"/>
    <property type="molecule type" value="Genomic_DNA"/>
</dbReference>
<feature type="transmembrane region" description="Helical" evidence="2">
    <location>
        <begin position="438"/>
        <end position="457"/>
    </location>
</feature>
<keyword evidence="4" id="KW-1185">Reference proteome</keyword>
<feature type="region of interest" description="Disordered" evidence="1">
    <location>
        <begin position="519"/>
        <end position="546"/>
    </location>
</feature>